<name>A0A409YID2_9AGAR</name>
<feature type="compositionally biased region" description="Polar residues" evidence="1">
    <location>
        <begin position="122"/>
        <end position="133"/>
    </location>
</feature>
<dbReference type="STRING" id="181874.A0A409YID2"/>
<feature type="compositionally biased region" description="Basic and acidic residues" evidence="1">
    <location>
        <begin position="1147"/>
        <end position="1159"/>
    </location>
</feature>
<feature type="region of interest" description="Disordered" evidence="1">
    <location>
        <begin position="39"/>
        <end position="139"/>
    </location>
</feature>
<comment type="caution">
    <text evidence="2">The sequence shown here is derived from an EMBL/GenBank/DDBJ whole genome shotgun (WGS) entry which is preliminary data.</text>
</comment>
<feature type="compositionally biased region" description="Acidic residues" evidence="1">
    <location>
        <begin position="1179"/>
        <end position="1191"/>
    </location>
</feature>
<feature type="region of interest" description="Disordered" evidence="1">
    <location>
        <begin position="1139"/>
        <end position="1253"/>
    </location>
</feature>
<feature type="region of interest" description="Disordered" evidence="1">
    <location>
        <begin position="160"/>
        <end position="202"/>
    </location>
</feature>
<keyword evidence="3" id="KW-1185">Reference proteome</keyword>
<dbReference type="Pfam" id="PF18759">
    <property type="entry name" value="Plavaka"/>
    <property type="match status" value="1"/>
</dbReference>
<feature type="region of interest" description="Disordered" evidence="1">
    <location>
        <begin position="764"/>
        <end position="783"/>
    </location>
</feature>
<evidence type="ECO:0000313" key="3">
    <source>
        <dbReference type="Proteomes" id="UP000284842"/>
    </source>
</evidence>
<accession>A0A409YID2</accession>
<organism evidence="2 3">
    <name type="scientific">Panaeolus cyanescens</name>
    <dbReference type="NCBI Taxonomy" id="181874"/>
    <lineage>
        <taxon>Eukaryota</taxon>
        <taxon>Fungi</taxon>
        <taxon>Dikarya</taxon>
        <taxon>Basidiomycota</taxon>
        <taxon>Agaricomycotina</taxon>
        <taxon>Agaricomycetes</taxon>
        <taxon>Agaricomycetidae</taxon>
        <taxon>Agaricales</taxon>
        <taxon>Agaricineae</taxon>
        <taxon>Galeropsidaceae</taxon>
        <taxon>Panaeolus</taxon>
    </lineage>
</organism>
<dbReference type="InParanoid" id="A0A409YID2"/>
<feature type="compositionally biased region" description="Polar residues" evidence="1">
    <location>
        <begin position="764"/>
        <end position="776"/>
    </location>
</feature>
<feature type="region of interest" description="Disordered" evidence="1">
    <location>
        <begin position="252"/>
        <end position="273"/>
    </location>
</feature>
<protein>
    <submittedName>
        <fullName evidence="2">Uncharacterized protein</fullName>
    </submittedName>
</protein>
<sequence>MPSSEEDDSCICGARNFTPVGLKHHQKICAAFQAEQERASKAAALQLKKRSQPVARRDQEAGPSNLAQSSRSQKRPEESPYTLVSPEQHSAGPRLFRRQTTRLPSTYIDELPPPPPIPDLEISTSLSHNSLPTPAQARPVIQTDANKFGVYRVYQSPPTFNPDNDFNLNKASSHPSFAPQDSGPDEPIPGPYQTPSSTSPYNSTTEELLMTWFLSGSGVKSLNDLNVLVHNVILDDKFNREDLSRFDAAKASKALDPTTRPSSQLRDGWNRASVSIPLPNPSHKFSKEEDAPHAEVSGLLYRRLTDVIKIMYQEKSASEFHTTPFEEFWKPTSEAPPERIYSELYNSNALLREHEAVKQQQQQTTDLETVILPMMQWSDATHLADFGTASLWPIYFYNGFQSKYDRAKPKSFAAHHLAYVPKLDDSIYDAYRQHFGADARPSKETLAHLRRELMHAVWRLILDDEFIDAYKNGIKILFPDGVYRLVFPRFFTYAADYPEKILLTCARYLGHHPCPRCLVHHDDIAQLGTAYDRKRRESTRRVDSVEMRESVASARRFIFEGGYAVSSDHVKSILDKFSTHPTQNSFSQRLSQFQFDFHTMFTVDLLHEFELGVWKAVFTHLIRILFVSGTAPMQALNSRYRQIPPFGRAIRRFVSNVSSMKKLAARDFEDLLQASCAMPAFEGLLPPPHDSLVLDLLFELATWHGLAKLRLHTTSTIAALDASTTRLGSTLRKFQNTTCFAYSTVDLPSEEASRTRRKALALNKRTQPGATSSTQALKGKAASKRRQFNMSTYKLHALGDYVAMIKEFGPTDGFSTQIGELEHRRCKRFYTRVHKGSQHYAMGIAVHVSRERQVFNRTADTGAQMERPNKKRKPNLPIRSLPKQEVLSNSRAADHYQISDETRNPIRIKGFLAQHQGDPAIKGFFTQLRDHLLGRLMGLKYDGDDEPFTNADRAAVTFRNDTMWEHMTMRINYTTYDMRREQDTLNPRTHPNIMVLSPDGQEHPYWYAQIIGIFHAVVRHRIYQPEPTIMHFLWIRWYGMEPSRRYKYGWKARRLPRIGFVEDSNDENHSPSFGFIDPASVIRAVHLIPAFSHSFTDDLLGPSPLARAYDGDDTTDWNFFYVNIFADRDMMMRYRGGGVGHTSTRSATDRFLVDRDPKDTVISTSSTNVSENTGRSGSEESESEDALESGSEESHVETSGSDSAAEDEEEDFGYWLESGSEAGDGGDEASQVIQRDIDDPSEDEFEGLGYADF</sequence>
<feature type="compositionally biased region" description="Polar residues" evidence="1">
    <location>
        <begin position="160"/>
        <end position="175"/>
    </location>
</feature>
<dbReference type="AlphaFoldDB" id="A0A409YID2"/>
<evidence type="ECO:0000313" key="2">
    <source>
        <dbReference type="EMBL" id="PPR02756.1"/>
    </source>
</evidence>
<evidence type="ECO:0000256" key="1">
    <source>
        <dbReference type="SAM" id="MobiDB-lite"/>
    </source>
</evidence>
<dbReference type="OrthoDB" id="2687259at2759"/>
<reference evidence="2 3" key="1">
    <citation type="journal article" date="2018" name="Evol. Lett.">
        <title>Horizontal gene cluster transfer increased hallucinogenic mushroom diversity.</title>
        <authorList>
            <person name="Reynolds H.T."/>
            <person name="Vijayakumar V."/>
            <person name="Gluck-Thaler E."/>
            <person name="Korotkin H.B."/>
            <person name="Matheny P.B."/>
            <person name="Slot J.C."/>
        </authorList>
    </citation>
    <scope>NUCLEOTIDE SEQUENCE [LARGE SCALE GENOMIC DNA]</scope>
    <source>
        <strain evidence="2 3">2629</strain>
    </source>
</reference>
<dbReference type="InterPro" id="IPR041078">
    <property type="entry name" value="Plavaka"/>
</dbReference>
<gene>
    <name evidence="2" type="ORF">CVT24_002089</name>
</gene>
<feature type="compositionally biased region" description="Low complexity" evidence="1">
    <location>
        <begin position="193"/>
        <end position="202"/>
    </location>
</feature>
<dbReference type="Proteomes" id="UP000284842">
    <property type="component" value="Unassembled WGS sequence"/>
</dbReference>
<proteinExistence type="predicted"/>
<dbReference type="EMBL" id="NHTK01001150">
    <property type="protein sequence ID" value="PPR02756.1"/>
    <property type="molecule type" value="Genomic_DNA"/>
</dbReference>